<protein>
    <recommendedName>
        <fullName evidence="6">Testis-specific Y-encoded protein 1-like</fullName>
    </recommendedName>
</protein>
<proteinExistence type="inferred from homology"/>
<evidence type="ECO:0008006" key="6">
    <source>
        <dbReference type="Google" id="ProtNLM"/>
    </source>
</evidence>
<dbReference type="GO" id="GO:0005634">
    <property type="term" value="C:nucleus"/>
    <property type="evidence" value="ECO:0007669"/>
    <property type="project" value="InterPro"/>
</dbReference>
<comment type="caution">
    <text evidence="4">The sequence shown here is derived from an EMBL/GenBank/DDBJ whole genome shotgun (WGS) entry which is preliminary data.</text>
</comment>
<evidence type="ECO:0000313" key="5">
    <source>
        <dbReference type="Proteomes" id="UP001159641"/>
    </source>
</evidence>
<evidence type="ECO:0000256" key="1">
    <source>
        <dbReference type="ARBA" id="ARBA00009947"/>
    </source>
</evidence>
<dbReference type="Gene3D" id="3.30.1120.90">
    <property type="entry name" value="Nucleosome assembly protein"/>
    <property type="match status" value="1"/>
</dbReference>
<sequence>MASCPSSGPGPRGAAQGPRVILHVGGGPQEAGACGSPGAVGEVSAVRALAGGWGEEATIFRVRVVRQGAALEEGEVVGIGEELGLLVEDIMQVVEAGAEEEQEEALAALQLELSTLNAQASRAYTWLKRMIGQRRKPHLDGRRAIIWGIPGFWARAIMNQPQMSAMISDQDEDMLSYMISLEVQELGHPRHRCKLMFFFRNNSYFWNDMIIKEYHLSIAGYRASRSTPVQWFWDYEQGAPSRRQDTTSLNFLNWLSDHNCPGSNRIAEIIGEGLWPNPLHYYPREEGAGGASEIGQIAQEAGGVYRCGGRMDVSTYAVLVPSGETRKGWPVKVPESRAPRARRSRRRRRRAHAHSATPRSLLNLPFHVLLVVGATGSPPAPGRSGGSASAGGRRRTTGLAGPGPAEQFTRRSGSPPTLTPPI</sequence>
<dbReference type="PANTHER" id="PTHR11875">
    <property type="entry name" value="TESTIS-SPECIFIC Y-ENCODED PROTEIN"/>
    <property type="match status" value="1"/>
</dbReference>
<name>A0AB34GWB1_ESCRO</name>
<keyword evidence="5" id="KW-1185">Reference proteome</keyword>
<dbReference type="Gene3D" id="1.20.5.1500">
    <property type="match status" value="1"/>
</dbReference>
<dbReference type="InterPro" id="IPR002164">
    <property type="entry name" value="NAP_family"/>
</dbReference>
<dbReference type="AlphaFoldDB" id="A0AB34GWB1"/>
<dbReference type="Pfam" id="PF00956">
    <property type="entry name" value="NAP"/>
    <property type="match status" value="1"/>
</dbReference>
<dbReference type="Proteomes" id="UP001159641">
    <property type="component" value="Unassembled WGS sequence"/>
</dbReference>
<dbReference type="SUPFAM" id="SSF143113">
    <property type="entry name" value="NAP-like"/>
    <property type="match status" value="1"/>
</dbReference>
<dbReference type="GO" id="GO:0006334">
    <property type="term" value="P:nucleosome assembly"/>
    <property type="evidence" value="ECO:0007669"/>
    <property type="project" value="InterPro"/>
</dbReference>
<evidence type="ECO:0000256" key="3">
    <source>
        <dbReference type="SAM" id="MobiDB-lite"/>
    </source>
</evidence>
<accession>A0AB34GWB1</accession>
<evidence type="ECO:0000313" key="4">
    <source>
        <dbReference type="EMBL" id="KAJ8783051.1"/>
    </source>
</evidence>
<comment type="similarity">
    <text evidence="1 2">Belongs to the nucleosome assembly protein (NAP) family.</text>
</comment>
<reference evidence="4 5" key="1">
    <citation type="submission" date="2022-11" db="EMBL/GenBank/DDBJ databases">
        <title>Whole genome sequence of Eschrichtius robustus ER-17-0199.</title>
        <authorList>
            <person name="Bruniche-Olsen A."/>
            <person name="Black A.N."/>
            <person name="Fields C.J."/>
            <person name="Walden K."/>
            <person name="Dewoody J.A."/>
        </authorList>
    </citation>
    <scope>NUCLEOTIDE SEQUENCE [LARGE SCALE GENOMIC DNA]</scope>
    <source>
        <strain evidence="4">ER-17-0199</strain>
        <tissue evidence="4">Blubber</tissue>
    </source>
</reference>
<feature type="compositionally biased region" description="Low complexity" evidence="3">
    <location>
        <begin position="390"/>
        <end position="404"/>
    </location>
</feature>
<feature type="compositionally biased region" description="Basic residues" evidence="3">
    <location>
        <begin position="339"/>
        <end position="353"/>
    </location>
</feature>
<organism evidence="4 5">
    <name type="scientific">Eschrichtius robustus</name>
    <name type="common">California gray whale</name>
    <name type="synonym">Eschrichtius gibbosus</name>
    <dbReference type="NCBI Taxonomy" id="9764"/>
    <lineage>
        <taxon>Eukaryota</taxon>
        <taxon>Metazoa</taxon>
        <taxon>Chordata</taxon>
        <taxon>Craniata</taxon>
        <taxon>Vertebrata</taxon>
        <taxon>Euteleostomi</taxon>
        <taxon>Mammalia</taxon>
        <taxon>Eutheria</taxon>
        <taxon>Laurasiatheria</taxon>
        <taxon>Artiodactyla</taxon>
        <taxon>Whippomorpha</taxon>
        <taxon>Cetacea</taxon>
        <taxon>Mysticeti</taxon>
        <taxon>Eschrichtiidae</taxon>
        <taxon>Eschrichtius</taxon>
    </lineage>
</organism>
<dbReference type="InterPro" id="IPR037231">
    <property type="entry name" value="NAP-like_sf"/>
</dbReference>
<feature type="region of interest" description="Disordered" evidence="3">
    <location>
        <begin position="327"/>
        <end position="358"/>
    </location>
</feature>
<dbReference type="EMBL" id="JAIQCJ010002089">
    <property type="protein sequence ID" value="KAJ8783051.1"/>
    <property type="molecule type" value="Genomic_DNA"/>
</dbReference>
<gene>
    <name evidence="4" type="ORF">J1605_009659</name>
</gene>
<evidence type="ECO:0000256" key="2">
    <source>
        <dbReference type="RuleBase" id="RU003876"/>
    </source>
</evidence>
<feature type="region of interest" description="Disordered" evidence="3">
    <location>
        <begin position="376"/>
        <end position="422"/>
    </location>
</feature>